<dbReference type="Pfam" id="PF12146">
    <property type="entry name" value="Hydrolase_4"/>
    <property type="match status" value="1"/>
</dbReference>
<evidence type="ECO:0000259" key="1">
    <source>
        <dbReference type="Pfam" id="PF12146"/>
    </source>
</evidence>
<feature type="domain" description="Serine aminopeptidase S33" evidence="1">
    <location>
        <begin position="38"/>
        <end position="280"/>
    </location>
</feature>
<dbReference type="FunFam" id="3.40.50.1820:FF:000117">
    <property type="entry name" value="Monoglyceride lipase, putative"/>
    <property type="match status" value="1"/>
</dbReference>
<dbReference type="EMBL" id="JAOPGA020000192">
    <property type="protein sequence ID" value="KAL0477561.1"/>
    <property type="molecule type" value="Genomic_DNA"/>
</dbReference>
<protein>
    <submittedName>
        <fullName evidence="2">Monoglyceride lipase</fullName>
    </submittedName>
</protein>
<reference evidence="2 3" key="1">
    <citation type="submission" date="2024-03" db="EMBL/GenBank/DDBJ databases">
        <title>The Acrasis kona genome and developmental transcriptomes reveal deep origins of eukaryotic multicellular pathways.</title>
        <authorList>
            <person name="Sheikh S."/>
            <person name="Fu C.-J."/>
            <person name="Brown M.W."/>
            <person name="Baldauf S.L."/>
        </authorList>
    </citation>
    <scope>NUCLEOTIDE SEQUENCE [LARGE SCALE GENOMIC DNA]</scope>
    <source>
        <strain evidence="2 3">ATCC MYA-3509</strain>
    </source>
</reference>
<proteinExistence type="predicted"/>
<dbReference type="InterPro" id="IPR029058">
    <property type="entry name" value="AB_hydrolase_fold"/>
</dbReference>
<evidence type="ECO:0000313" key="3">
    <source>
        <dbReference type="Proteomes" id="UP001431209"/>
    </source>
</evidence>
<dbReference type="SUPFAM" id="SSF53474">
    <property type="entry name" value="alpha/beta-Hydrolases"/>
    <property type="match status" value="1"/>
</dbReference>
<sequence>MVDVLPPADSVVYQESTHKTVDGREIYYCESYPKGGVHRAAVAVVHGLGEHCGRYKELSSTLNNIGVSVHYIDLRGHGKSDGPRVYVNRFDEFLDDVDVLLGNITKNPENTGKPVFLFGHSMGGCISALYVLERLKNREYSQSIKGLILSSPGLAFAEGNTDSCTVFIGKILSVIFPNFPLKGIDVNNLSRDPECIKAITNDPLAFHGKVPIRTLTEFLGAQQKIENSHKEVTIPLYIFHGTLDKLTCHKASKIYHSGIASTDKTIKIYEGHFHECMNDIEKHIVFKGIVDWIEERV</sequence>
<gene>
    <name evidence="2" type="ORF">AKO1_005515</name>
</gene>
<name>A0AAW2YKP2_9EUKA</name>
<keyword evidence="3" id="KW-1185">Reference proteome</keyword>
<dbReference type="InterPro" id="IPR022742">
    <property type="entry name" value="Hydrolase_4"/>
</dbReference>
<dbReference type="InterPro" id="IPR051044">
    <property type="entry name" value="MAG_DAG_Lipase"/>
</dbReference>
<accession>A0AAW2YKP2</accession>
<dbReference type="AlphaFoldDB" id="A0AAW2YKP2"/>
<dbReference type="Gene3D" id="3.40.50.1820">
    <property type="entry name" value="alpha/beta hydrolase"/>
    <property type="match status" value="1"/>
</dbReference>
<dbReference type="Proteomes" id="UP001431209">
    <property type="component" value="Unassembled WGS sequence"/>
</dbReference>
<organism evidence="2 3">
    <name type="scientific">Acrasis kona</name>
    <dbReference type="NCBI Taxonomy" id="1008807"/>
    <lineage>
        <taxon>Eukaryota</taxon>
        <taxon>Discoba</taxon>
        <taxon>Heterolobosea</taxon>
        <taxon>Tetramitia</taxon>
        <taxon>Eutetramitia</taxon>
        <taxon>Acrasidae</taxon>
        <taxon>Acrasis</taxon>
    </lineage>
</organism>
<dbReference type="PANTHER" id="PTHR11614">
    <property type="entry name" value="PHOSPHOLIPASE-RELATED"/>
    <property type="match status" value="1"/>
</dbReference>
<evidence type="ECO:0000313" key="2">
    <source>
        <dbReference type="EMBL" id="KAL0477561.1"/>
    </source>
</evidence>
<comment type="caution">
    <text evidence="2">The sequence shown here is derived from an EMBL/GenBank/DDBJ whole genome shotgun (WGS) entry which is preliminary data.</text>
</comment>